<dbReference type="EMBL" id="BART01006214">
    <property type="protein sequence ID" value="GAG59593.1"/>
    <property type="molecule type" value="Genomic_DNA"/>
</dbReference>
<evidence type="ECO:0000313" key="2">
    <source>
        <dbReference type="EMBL" id="GAG59593.1"/>
    </source>
</evidence>
<reference evidence="2" key="1">
    <citation type="journal article" date="2014" name="Front. Microbiol.">
        <title>High frequency of phylogenetically diverse reductive dehalogenase-homologous genes in deep subseafloor sedimentary metagenomes.</title>
        <authorList>
            <person name="Kawai M."/>
            <person name="Futagami T."/>
            <person name="Toyoda A."/>
            <person name="Takaki Y."/>
            <person name="Nishi S."/>
            <person name="Hori S."/>
            <person name="Arai W."/>
            <person name="Tsubouchi T."/>
            <person name="Morono Y."/>
            <person name="Uchiyama I."/>
            <person name="Ito T."/>
            <person name="Fujiyama A."/>
            <person name="Inagaki F."/>
            <person name="Takami H."/>
        </authorList>
    </citation>
    <scope>NUCLEOTIDE SEQUENCE</scope>
    <source>
        <strain evidence="2">Expedition CK06-06</strain>
    </source>
</reference>
<sequence length="255" mass="29845">DKNKYLPRTFLQMSRLILLPFALCSLLFAQSGVEIIAQVDRNTVVSTVSYRAKMLISLGGKIREKEFIGYTKGKEYSYMEFVSPARDKGTRFLKIGDEMWMYIPAVERSTKIAGHMLRQSMMGSDFSYDDVTENKKLQDLYNIEFIGIDTIDNKECYKLELTAKVPEVSYFYRKMWVDKKTYIPVRSELYAKSGKLMKEVSITEYKRIEKKNYPTKLIIVNKLRKDTFTELILEDIELDSKIPAKIFTKAYLERK</sequence>
<dbReference type="SUPFAM" id="SSF89392">
    <property type="entry name" value="Prokaryotic lipoproteins and lipoprotein localization factors"/>
    <property type="match status" value="1"/>
</dbReference>
<gene>
    <name evidence="2" type="ORF">S01H4_14161</name>
</gene>
<dbReference type="Gene3D" id="2.50.20.10">
    <property type="entry name" value="Lipoprotein localisation LolA/LolB/LppX"/>
    <property type="match status" value="1"/>
</dbReference>
<accession>X0ZGW7</accession>
<dbReference type="InterPro" id="IPR033399">
    <property type="entry name" value="TP_0789-like"/>
</dbReference>
<dbReference type="InterPro" id="IPR029046">
    <property type="entry name" value="LolA/LolB/LppX"/>
</dbReference>
<dbReference type="PANTHER" id="PTHR37507">
    <property type="entry name" value="SPORULATION PROTEIN YDCC"/>
    <property type="match status" value="1"/>
</dbReference>
<dbReference type="PANTHER" id="PTHR37507:SF2">
    <property type="entry name" value="SPORULATION PROTEIN YDCC"/>
    <property type="match status" value="1"/>
</dbReference>
<protein>
    <recommendedName>
        <fullName evidence="1">Uncharacterized protein TP-0789 domain-containing protein</fullName>
    </recommendedName>
</protein>
<dbReference type="Pfam" id="PF17131">
    <property type="entry name" value="LolA_like"/>
    <property type="match status" value="1"/>
</dbReference>
<name>X0ZGW7_9ZZZZ</name>
<comment type="caution">
    <text evidence="2">The sequence shown here is derived from an EMBL/GenBank/DDBJ whole genome shotgun (WGS) entry which is preliminary data.</text>
</comment>
<evidence type="ECO:0000259" key="1">
    <source>
        <dbReference type="Pfam" id="PF17131"/>
    </source>
</evidence>
<organism evidence="2">
    <name type="scientific">marine sediment metagenome</name>
    <dbReference type="NCBI Taxonomy" id="412755"/>
    <lineage>
        <taxon>unclassified sequences</taxon>
        <taxon>metagenomes</taxon>
        <taxon>ecological metagenomes</taxon>
    </lineage>
</organism>
<proteinExistence type="predicted"/>
<feature type="non-terminal residue" evidence="2">
    <location>
        <position position="1"/>
    </location>
</feature>
<feature type="domain" description="Uncharacterized protein TP-0789" evidence="1">
    <location>
        <begin position="73"/>
        <end position="254"/>
    </location>
</feature>
<dbReference type="InterPro" id="IPR052944">
    <property type="entry name" value="Sporulation_related"/>
</dbReference>
<dbReference type="AlphaFoldDB" id="X0ZGW7"/>
<dbReference type="CDD" id="cd16329">
    <property type="entry name" value="LolA_like"/>
    <property type="match status" value="1"/>
</dbReference>